<feature type="region of interest" description="Disordered" evidence="1">
    <location>
        <begin position="1"/>
        <end position="123"/>
    </location>
</feature>
<reference evidence="2 3" key="1">
    <citation type="journal article" date="2014" name="Int. J. Syst. Evol. Microbiol.">
        <title>Complete genome sequence of Corynebacterium casei LMG S-19264T (=DSM 44701T), isolated from a smear-ripened cheese.</title>
        <authorList>
            <consortium name="US DOE Joint Genome Institute (JGI-PGF)"/>
            <person name="Walter F."/>
            <person name="Albersmeier A."/>
            <person name="Kalinowski J."/>
            <person name="Ruckert C."/>
        </authorList>
    </citation>
    <scope>NUCLEOTIDE SEQUENCE [LARGE SCALE GENOMIC DNA]</scope>
    <source>
        <strain evidence="2 3">JCM 4255</strain>
    </source>
</reference>
<dbReference type="Proteomes" id="UP000516373">
    <property type="component" value="Chromosome"/>
</dbReference>
<sequence length="123" mass="13633">MAEPPSGSPRGREHDTDRDRAPLGLEPPVRHGPGPNGPHSRDQRERHSRTPSEPPEHWPYDPQAPRDAGPRERTARPGPQDLWPSDPHGPEPSAQSHREPDTGMGRVGVSRGRRDERRGHGGE</sequence>
<dbReference type="KEGG" id="stui:GCM10017668_33450"/>
<evidence type="ECO:0000313" key="3">
    <source>
        <dbReference type="Proteomes" id="UP000516373"/>
    </source>
</evidence>
<protein>
    <submittedName>
        <fullName evidence="2">Uncharacterized protein</fullName>
    </submittedName>
</protein>
<proteinExistence type="predicted"/>
<dbReference type="EMBL" id="AP023439">
    <property type="protein sequence ID" value="BCL21502.1"/>
    <property type="molecule type" value="Genomic_DNA"/>
</dbReference>
<evidence type="ECO:0000313" key="2">
    <source>
        <dbReference type="EMBL" id="BCL21502.1"/>
    </source>
</evidence>
<feature type="compositionally biased region" description="Basic and acidic residues" evidence="1">
    <location>
        <begin position="39"/>
        <end position="59"/>
    </location>
</feature>
<name>A0A7G1NGZ2_9ACTN</name>
<feature type="compositionally biased region" description="Basic and acidic residues" evidence="1">
    <location>
        <begin position="112"/>
        <end position="123"/>
    </location>
</feature>
<accession>A0A7G1NGZ2</accession>
<dbReference type="AlphaFoldDB" id="A0A7G1NGZ2"/>
<organism evidence="2 3">
    <name type="scientific">Streptomyces tuirus</name>
    <dbReference type="NCBI Taxonomy" id="68278"/>
    <lineage>
        <taxon>Bacteria</taxon>
        <taxon>Bacillati</taxon>
        <taxon>Actinomycetota</taxon>
        <taxon>Actinomycetes</taxon>
        <taxon>Kitasatosporales</taxon>
        <taxon>Streptomycetaceae</taxon>
        <taxon>Streptomyces</taxon>
    </lineage>
</organism>
<evidence type="ECO:0000256" key="1">
    <source>
        <dbReference type="SAM" id="MobiDB-lite"/>
    </source>
</evidence>
<feature type="compositionally biased region" description="Basic and acidic residues" evidence="1">
    <location>
        <begin position="10"/>
        <end position="21"/>
    </location>
</feature>
<gene>
    <name evidence="2" type="ORF">GCM10017668_33450</name>
</gene>